<feature type="compositionally biased region" description="Basic and acidic residues" evidence="1">
    <location>
        <begin position="168"/>
        <end position="179"/>
    </location>
</feature>
<evidence type="ECO:0000313" key="2">
    <source>
        <dbReference type="EMBL" id="BAB01178.1"/>
    </source>
</evidence>
<accession>Q9LJQ2</accession>
<organism evidence="2">
    <name type="scientific">Arabidopsis thaliana</name>
    <name type="common">Mouse-ear cress</name>
    <dbReference type="NCBI Taxonomy" id="3702"/>
    <lineage>
        <taxon>Eukaryota</taxon>
        <taxon>Viridiplantae</taxon>
        <taxon>Streptophyta</taxon>
        <taxon>Embryophyta</taxon>
        <taxon>Tracheophyta</taxon>
        <taxon>Spermatophyta</taxon>
        <taxon>Magnoliopsida</taxon>
        <taxon>eudicotyledons</taxon>
        <taxon>Gunneridae</taxon>
        <taxon>Pentapetalae</taxon>
        <taxon>rosids</taxon>
        <taxon>malvids</taxon>
        <taxon>Brassicales</taxon>
        <taxon>Brassicaceae</taxon>
        <taxon>Camelineae</taxon>
        <taxon>Arabidopsis</taxon>
    </lineage>
</organism>
<name>Q9LJQ2_ARATH</name>
<sequence length="227" mass="25824">MMLPVFRAAVARGLRSSGGKYSSALGAVGYPRTRDQEEASSSSSHPLESASLLAEHRKRHGLYYLSYQKNDIHNDSIDDNNTLNEYPPANEISVDSFNTKKKMNQSKLRPVVVQLDKEDGLKTKGQIQRNFGRQLELINKNLGMDLRDSINNDELLSRTIQTALMGQGKEKEREKDNHSGIKKQSSIREKTKEKKKRNGEKSSKHRSRRRGDEQVVTKQVEILDFLL</sequence>
<proteinExistence type="predicted"/>
<feature type="region of interest" description="Disordered" evidence="1">
    <location>
        <begin position="165"/>
        <end position="214"/>
    </location>
</feature>
<dbReference type="AlphaFoldDB" id="Q9LJQ2"/>
<evidence type="ECO:0000256" key="1">
    <source>
        <dbReference type="SAM" id="MobiDB-lite"/>
    </source>
</evidence>
<feature type="compositionally biased region" description="Basic residues" evidence="1">
    <location>
        <begin position="193"/>
        <end position="209"/>
    </location>
</feature>
<protein>
    <submittedName>
        <fullName evidence="2">Uncharacterized protein</fullName>
    </submittedName>
</protein>
<reference evidence="2" key="1">
    <citation type="journal article" date="2000" name="DNA Res.">
        <title>Structural analysis of Arabidopsis thaliana chromosome 3. II. Sequence features of the 4,251,695 bp regions covered by 90 P1, TAC and BAC clones.</title>
        <authorList>
            <person name="Nakamura Y."/>
        </authorList>
    </citation>
    <scope>NUCLEOTIDE SEQUENCE [LARGE SCALE GENOMIC DNA]</scope>
</reference>
<dbReference type="ExpressionAtlas" id="Q9LJQ2">
    <property type="expression patterns" value="baseline and differential"/>
</dbReference>
<reference key="2">
    <citation type="journal article" date="2000" name="Nature">
        <title>Sequence and analysis of chromosome 3 of the plant Arabidopsis thaliana.</title>
        <authorList>
            <consortium name="European Union Chromosome 3 Arabidopsis Sequencing Consortium"/>
            <consortium name="Institute for Genomic Research"/>
            <consortium name="Kazusa DNA Research Institute"/>
            <person name="Salanoubat M."/>
            <person name="Lemcke K."/>
            <person name="Rieger M."/>
            <person name="Ansorge W."/>
            <person name="Unseld M."/>
            <person name="Fartmann B."/>
            <person name="Valle G."/>
            <person name="Blocker H."/>
            <person name="Perez-Alonso M."/>
            <person name="Obermaier B."/>
            <person name="Delseny M."/>
            <person name="Boutry M."/>
            <person name="Grivell L.A."/>
            <person name="Mache R."/>
            <person name="Puigdomenech P."/>
            <person name="De Simone V."/>
            <person name="Choisne N."/>
            <person name="Artiguenave F."/>
            <person name="Robert C."/>
            <person name="Brottier P."/>
            <person name="Wincker P."/>
            <person name="Cattolico L."/>
            <person name="Weissenbach J."/>
            <person name="Saurin W."/>
            <person name="Quetier F."/>
            <person name="Schafer M."/>
            <person name="Muller-Auer S."/>
            <person name="Gabel C."/>
            <person name="Fuchs M."/>
            <person name="Benes V."/>
            <person name="Wurmbach E."/>
            <person name="Drzonek H."/>
            <person name="Erfle H."/>
            <person name="Jordan N."/>
            <person name="Bangert S."/>
            <person name="Wiedelmann R."/>
            <person name="Kranz H."/>
            <person name="Voss H."/>
            <person name="Holland R."/>
            <person name="Brandt P."/>
            <person name="Nyakatura G."/>
            <person name="Vezzi A."/>
            <person name="D'Angelo M."/>
            <person name="Pallavicini A."/>
            <person name="Toppo S."/>
            <person name="Simionati B."/>
            <person name="Conrad A."/>
            <person name="Hornischer K."/>
            <person name="Kauer G."/>
            <person name="Lohnert T.H."/>
            <person name="Nordsiek G."/>
            <person name="Reichelt J."/>
            <person name="Scharfe M."/>
            <person name="Schon O."/>
            <person name="Bargues M."/>
            <person name="Terol J."/>
            <person name="Climent J."/>
            <person name="Navarro P."/>
            <person name="Collado C."/>
            <person name="Perez-Perez A."/>
            <person name="Ottenwalder B."/>
            <person name="Duchemin D."/>
            <person name="Cooke R."/>
            <person name="Laudie M."/>
            <person name="Berger-Llauro C."/>
            <person name="Purnelle B."/>
            <person name="Masuy D."/>
            <person name="de Haan M."/>
            <person name="Maarse A.C."/>
            <person name="Alcaraz J.P."/>
            <person name="Cottet A."/>
            <person name="Casacuberta E."/>
            <person name="Monfort A."/>
            <person name="Argiriou A."/>
            <person name="flores M."/>
            <person name="Liguori R."/>
            <person name="Vitale D."/>
            <person name="Mannhaupt G."/>
            <person name="Haase D."/>
            <person name="Schoof H."/>
            <person name="Rudd S."/>
            <person name="Zaccaria P."/>
            <person name="Mewes H.W."/>
            <person name="Mayer K.F."/>
            <person name="Kaul S."/>
            <person name="Town C.D."/>
            <person name="Koo H.L."/>
            <person name="Tallon L.J."/>
            <person name="Jenkins J."/>
            <person name="Rooney T."/>
            <person name="Rizzo M."/>
            <person name="Walts A."/>
            <person name="Utterback T."/>
            <person name="Fujii C.Y."/>
            <person name="Shea T.P."/>
            <person name="Creasy T.H."/>
            <person name="Haas B."/>
            <person name="Maiti R."/>
            <person name="Wu D."/>
            <person name="Peterson J."/>
            <person name="Van Aken S."/>
            <person name="Pai G."/>
            <person name="Militscher J."/>
            <person name="Sellers P."/>
            <person name="Gill J.E."/>
            <person name="Feldblyum T.V."/>
            <person name="Preuss D."/>
            <person name="Lin X."/>
            <person name="Nierman W.C."/>
            <person name="Salzberg S.L."/>
            <person name="White O."/>
            <person name="Venter J.C."/>
            <person name="Fraser C.M."/>
            <person name="Kaneko T."/>
            <person name="Nakamura Y."/>
            <person name="Sato S."/>
            <person name="Kato T."/>
            <person name="Asamizu E."/>
            <person name="Sasamoto S."/>
            <person name="Kimura T."/>
            <person name="Idesawa K."/>
            <person name="Kawashima K."/>
            <person name="Kishida Y."/>
            <person name="Kiyokawa C."/>
            <person name="Kohara M."/>
            <person name="Matsumoto M."/>
            <person name="Matsuno A."/>
            <person name="Muraki A."/>
            <person name="Nakayama S."/>
            <person name="Nakazaki N."/>
            <person name="Shinpo S."/>
            <person name="Takeuchi C."/>
            <person name="Wada T."/>
            <person name="Watanabe A."/>
            <person name="Yamada M."/>
            <person name="Yasuda M."/>
            <person name="Tabata S."/>
        </authorList>
    </citation>
    <scope>NUCLEOTIDE SEQUENCE [LARGE SCALE GENOMIC DNA]</scope>
    <source>
        <strain>cv. Columbia</strain>
    </source>
</reference>
<dbReference type="EMBL" id="AP000414">
    <property type="protein sequence ID" value="BAB01178.1"/>
    <property type="molecule type" value="Genomic_DNA"/>
</dbReference>